<accession>A0A974BHB6</accession>
<keyword evidence="1" id="KW-0004">4Fe-4S</keyword>
<evidence type="ECO:0000256" key="4">
    <source>
        <dbReference type="ARBA" id="ARBA00023004"/>
    </source>
</evidence>
<dbReference type="Pfam" id="PF02754">
    <property type="entry name" value="CCG"/>
    <property type="match status" value="2"/>
</dbReference>
<name>A0A974BHB6_SEDHY</name>
<keyword evidence="4" id="KW-0408">Iron</keyword>
<dbReference type="Gene3D" id="3.40.50.720">
    <property type="entry name" value="NAD(P)-binding Rossmann-like Domain"/>
    <property type="match status" value="1"/>
</dbReference>
<dbReference type="GO" id="GO:0046872">
    <property type="term" value="F:metal ion binding"/>
    <property type="evidence" value="ECO:0007669"/>
    <property type="project" value="UniProtKB-KW"/>
</dbReference>
<dbReference type="GO" id="GO:0051539">
    <property type="term" value="F:4 iron, 4 sulfur cluster binding"/>
    <property type="evidence" value="ECO:0007669"/>
    <property type="project" value="UniProtKB-KW"/>
</dbReference>
<gene>
    <name evidence="7" type="ORF">HZF24_00920</name>
</gene>
<proteinExistence type="predicted"/>
<dbReference type="SUPFAM" id="SSF46548">
    <property type="entry name" value="alpha-helical ferredoxin"/>
    <property type="match status" value="2"/>
</dbReference>
<dbReference type="PANTHER" id="PTHR43255:SF1">
    <property type="entry name" value="IRON-SULFUR-BINDING OXIDOREDUCTASE FADF-RELATED"/>
    <property type="match status" value="1"/>
</dbReference>
<dbReference type="GO" id="GO:0016491">
    <property type="term" value="F:oxidoreductase activity"/>
    <property type="evidence" value="ECO:0007669"/>
    <property type="project" value="UniProtKB-KW"/>
</dbReference>
<keyword evidence="3" id="KW-0560">Oxidoreductase</keyword>
<keyword evidence="2" id="KW-0479">Metal-binding</keyword>
<dbReference type="Gene3D" id="1.10.1060.10">
    <property type="entry name" value="Alpha-helical ferredoxin"/>
    <property type="match status" value="2"/>
</dbReference>
<evidence type="ECO:0000313" key="7">
    <source>
        <dbReference type="EMBL" id="NYB72695.1"/>
    </source>
</evidence>
<dbReference type="InterPro" id="IPR051460">
    <property type="entry name" value="HdrC_iron-sulfur_subunit"/>
</dbReference>
<dbReference type="InterPro" id="IPR017900">
    <property type="entry name" value="4Fe4S_Fe_S_CS"/>
</dbReference>
<evidence type="ECO:0000256" key="2">
    <source>
        <dbReference type="ARBA" id="ARBA00022723"/>
    </source>
</evidence>
<dbReference type="NCBIfam" id="NF045663">
    <property type="entry name" value="diclust_near_Sec"/>
    <property type="match status" value="1"/>
</dbReference>
<dbReference type="PRINTS" id="PR00419">
    <property type="entry name" value="ADXRDTASE"/>
</dbReference>
<evidence type="ECO:0000256" key="1">
    <source>
        <dbReference type="ARBA" id="ARBA00022485"/>
    </source>
</evidence>
<dbReference type="RefSeq" id="WP_179236376.1">
    <property type="nucleotide sequence ID" value="NZ_JACBNQ010000001.1"/>
</dbReference>
<dbReference type="Pfam" id="PF13534">
    <property type="entry name" value="Fer4_17"/>
    <property type="match status" value="1"/>
</dbReference>
<dbReference type="AlphaFoldDB" id="A0A974BHB6"/>
<dbReference type="PROSITE" id="PS00198">
    <property type="entry name" value="4FE4S_FER_1"/>
    <property type="match status" value="1"/>
</dbReference>
<dbReference type="Pfam" id="PF13450">
    <property type="entry name" value="NAD_binding_8"/>
    <property type="match status" value="1"/>
</dbReference>
<dbReference type="SUPFAM" id="SSF51905">
    <property type="entry name" value="FAD/NAD(P)-binding domain"/>
    <property type="match status" value="1"/>
</dbReference>
<evidence type="ECO:0000256" key="3">
    <source>
        <dbReference type="ARBA" id="ARBA00023002"/>
    </source>
</evidence>
<keyword evidence="8" id="KW-1185">Reference proteome</keyword>
<dbReference type="PROSITE" id="PS51379">
    <property type="entry name" value="4FE4S_FER_2"/>
    <property type="match status" value="1"/>
</dbReference>
<dbReference type="InterPro" id="IPR004017">
    <property type="entry name" value="Cys_rich_dom"/>
</dbReference>
<organism evidence="7 8">
    <name type="scientific">Sedimentibacter hydroxybenzoicus DSM 7310</name>
    <dbReference type="NCBI Taxonomy" id="1123245"/>
    <lineage>
        <taxon>Bacteria</taxon>
        <taxon>Bacillati</taxon>
        <taxon>Bacillota</taxon>
        <taxon>Tissierellia</taxon>
        <taxon>Sedimentibacter</taxon>
    </lineage>
</organism>
<comment type="caution">
    <text evidence="7">The sequence shown here is derived from an EMBL/GenBank/DDBJ whole genome shotgun (WGS) entry which is preliminary data.</text>
</comment>
<sequence>MDIKKEDFNEKIKTCLQNEPSFCTAVCPFHLDIHDFIPKMQRGRFNAAYRTYLNAVVFPNIVSELCHEPCKKVCPRSSKDEAINMKLLEKASIKFARNLEPNSYNMPPKNKKVAIVGAGISGLSCALRLASKKYDVTVFEKSGRIGGHLWDLSEPEIFLNDIERQFKNEKYTLCLNKEVINLEELKEKYDAVYVATGKDGSNFGLKRNFNGAFASNTPGIFMGGMLCGKNIVESIADGIYAVNAIERYIKTGNMNQEEEKNDTKIKINADFITEVEPVMPSDDGTYTSENAVEEAKRCLRCSCDACIRHCDLMKYYGKYPKRIGEEVHITVHPGTLDGNGTVATRLISTCNQCGLCKDVCPERIDTGEYLLQSHREMREKGAMPWAFHDFWLRDMEFANGEKTALCKIPKGFDKSKYAFFPGCQLGASDYRYVIKSYEYLLKQNPDTAIMLNCCGAPAEWAGDEPIHRGVIETIRNCWLSTGKPTVIFACTTCRKMFNKYLPEISGIFLYELMEKGNINIDCANANEKASVFDPCTSRDEPALQNSVRALSSKGGFELEPLSHEGKYAKCCSWGGQVSVANPSYSKEVVKARLSQSINPYIAYCSNCRDIFALTGKNVYHILDIVFNLNDSNRKPPTFTERRKNRVLLKQKIIKDIFNEEIMEQKDSKTKLIIEEELKEKLSSEMILETEIEEVIEHCEREGKKVLDGGSGHFIGHLKIGTMTYWVEYDVCGDHCYTLYNAYAHRMSIEES</sequence>
<reference evidence="7" key="1">
    <citation type="submission" date="2020-07" db="EMBL/GenBank/DDBJ databases">
        <title>Genomic analysis of a strain of Sedimentibacter Hydroxybenzoicus DSM7310.</title>
        <authorList>
            <person name="Ma S."/>
        </authorList>
    </citation>
    <scope>NUCLEOTIDE SEQUENCE</scope>
    <source>
        <strain evidence="7">DSM 7310</strain>
    </source>
</reference>
<dbReference type="GO" id="GO:0005886">
    <property type="term" value="C:plasma membrane"/>
    <property type="evidence" value="ECO:0007669"/>
    <property type="project" value="TreeGrafter"/>
</dbReference>
<dbReference type="EMBL" id="JACBNQ010000001">
    <property type="protein sequence ID" value="NYB72695.1"/>
    <property type="molecule type" value="Genomic_DNA"/>
</dbReference>
<feature type="domain" description="4Fe-4S ferredoxin-type" evidence="6">
    <location>
        <begin position="340"/>
        <end position="369"/>
    </location>
</feature>
<protein>
    <submittedName>
        <fullName evidence="7">NAD(P)-binding protein</fullName>
    </submittedName>
</protein>
<evidence type="ECO:0000313" key="8">
    <source>
        <dbReference type="Proteomes" id="UP000611629"/>
    </source>
</evidence>
<dbReference type="InterPro" id="IPR009051">
    <property type="entry name" value="Helical_ferredxn"/>
</dbReference>
<dbReference type="InterPro" id="IPR028261">
    <property type="entry name" value="DPD_II"/>
</dbReference>
<dbReference type="PANTHER" id="PTHR43255">
    <property type="entry name" value="IRON-SULFUR-BINDING OXIDOREDUCTASE FADF-RELATED-RELATED"/>
    <property type="match status" value="1"/>
</dbReference>
<dbReference type="Proteomes" id="UP000611629">
    <property type="component" value="Unassembled WGS sequence"/>
</dbReference>
<evidence type="ECO:0000256" key="5">
    <source>
        <dbReference type="ARBA" id="ARBA00023014"/>
    </source>
</evidence>
<evidence type="ECO:0000259" key="6">
    <source>
        <dbReference type="PROSITE" id="PS51379"/>
    </source>
</evidence>
<keyword evidence="5" id="KW-0411">Iron-sulfur</keyword>
<dbReference type="InterPro" id="IPR017896">
    <property type="entry name" value="4Fe4S_Fe-S-bd"/>
</dbReference>
<dbReference type="Pfam" id="PF14691">
    <property type="entry name" value="Fer4_20"/>
    <property type="match status" value="1"/>
</dbReference>
<dbReference type="InterPro" id="IPR036188">
    <property type="entry name" value="FAD/NAD-bd_sf"/>
</dbReference>